<sequence length="963" mass="105447">MAKVHDIQVMRHEDWQPYVEEIRSLYVDQDWGLKDVMRQMESERGLVASPKQYKNLFKQMGWTKNFTQAEWISLGSVLGKRQREGKQSRVMVDGKVAEGPFQKRMKTAFDRYKMDIKSTASGSITESAHFDLHSIPELKPESIGHDTDIKPFMDKYFVTITEATDGCDGESSSPDVAVITTLPTLNRPPSYSWSAESLRVVMADMLTRKRGTLSLLMHREQPDLALASSFELLDLAVCSVINMHWSFMQVAADWSTMIQWFVNPRHLKILQSLLRSGASAMQIFAKTWLRISIISSRYLQAAPDAEYLSETLRHLLFDVVGASSLRSVASDLLWWAAMGNRTTLCRSLIDGGGVLDDGKNGQRSLLAAVKAGHYETVALLLNAGVSPDKYDACGGSCITSLLGEALNSARLPSPRAEAKNIVKLLVEYGADVDHPCWEGLTAVEICAVLSSELYWVVHWRSRRDSPMARLAMAAQSTRTSKAASRALQEASRESLHMLLLAAVAFGNETIVSSLLRSGVRPNYSSDYFYRYGGHHGYSMTICILSQQPIDMAVRQIDDHMVALLLDFGAPLSSDTIALLHPNSLLSSTLRPRLLRMDIVAEQGPALLHAATSAGGTDMIEQLLLRGVDVNARALVETNSEVRRPQGALACAMESSTLAVARFLWDRGAAFERRGAEELAAACDSATDTLEKIQFLLARGADATPANSREAVDDAQDVDHPLERLLWSRENHPGLAALISQLAAAVPPDNPFWAVTGSVMAAACSTGRPEVVELLLATRGGRIDDPHHLCKAIKVGACYTSDAVQLVQLVLRECAASGLDAREAATDALGVAAARGYVDIAILLLEAGADVEGFGAGGPTTCGVDPSPLTPVQKAARFGKIDMVKVLINAGAEGYDHLAGNQNPGGMSPRWPQDEGEDIEFWQFVQDSGYSEKNTQLRKRFTKAIELAEEFGHFHVAELLREHQ</sequence>
<dbReference type="SUPFAM" id="SSF48403">
    <property type="entry name" value="Ankyrin repeat"/>
    <property type="match status" value="1"/>
</dbReference>
<dbReference type="PROSITE" id="PS50297">
    <property type="entry name" value="ANK_REP_REGION"/>
    <property type="match status" value="3"/>
</dbReference>
<feature type="domain" description="Clr5" evidence="4">
    <location>
        <begin position="12"/>
        <end position="64"/>
    </location>
</feature>
<keyword evidence="1" id="KW-0677">Repeat</keyword>
<name>A0AA38VR13_9PEZI</name>
<dbReference type="Proteomes" id="UP001174694">
    <property type="component" value="Unassembled WGS sequence"/>
</dbReference>
<comment type="caution">
    <text evidence="5">The sequence shown here is derived from an EMBL/GenBank/DDBJ whole genome shotgun (WGS) entry which is preliminary data.</text>
</comment>
<dbReference type="InterPro" id="IPR036770">
    <property type="entry name" value="Ankyrin_rpt-contain_sf"/>
</dbReference>
<dbReference type="Gene3D" id="1.25.40.20">
    <property type="entry name" value="Ankyrin repeat-containing domain"/>
    <property type="match status" value="3"/>
</dbReference>
<dbReference type="Pfam" id="PF12796">
    <property type="entry name" value="Ank_2"/>
    <property type="match status" value="1"/>
</dbReference>
<keyword evidence="2 3" id="KW-0040">ANK repeat</keyword>
<evidence type="ECO:0000313" key="6">
    <source>
        <dbReference type="Proteomes" id="UP001174694"/>
    </source>
</evidence>
<dbReference type="InterPro" id="IPR002110">
    <property type="entry name" value="Ankyrin_rpt"/>
</dbReference>
<dbReference type="PROSITE" id="PS50088">
    <property type="entry name" value="ANK_REPEAT"/>
    <property type="match status" value="3"/>
</dbReference>
<feature type="repeat" description="ANK" evidence="3">
    <location>
        <begin position="602"/>
        <end position="634"/>
    </location>
</feature>
<protein>
    <recommendedName>
        <fullName evidence="4">Clr5 domain-containing protein</fullName>
    </recommendedName>
</protein>
<keyword evidence="6" id="KW-1185">Reference proteome</keyword>
<evidence type="ECO:0000256" key="2">
    <source>
        <dbReference type="ARBA" id="ARBA00023043"/>
    </source>
</evidence>
<dbReference type="Pfam" id="PF00023">
    <property type="entry name" value="Ank"/>
    <property type="match status" value="1"/>
</dbReference>
<evidence type="ECO:0000259" key="4">
    <source>
        <dbReference type="Pfam" id="PF14420"/>
    </source>
</evidence>
<organism evidence="5 6">
    <name type="scientific">Pleurostoma richardsiae</name>
    <dbReference type="NCBI Taxonomy" id="41990"/>
    <lineage>
        <taxon>Eukaryota</taxon>
        <taxon>Fungi</taxon>
        <taxon>Dikarya</taxon>
        <taxon>Ascomycota</taxon>
        <taxon>Pezizomycotina</taxon>
        <taxon>Sordariomycetes</taxon>
        <taxon>Sordariomycetidae</taxon>
        <taxon>Calosphaeriales</taxon>
        <taxon>Pleurostomataceae</taxon>
        <taxon>Pleurostoma</taxon>
    </lineage>
</organism>
<feature type="repeat" description="ANK" evidence="3">
    <location>
        <begin position="866"/>
        <end position="892"/>
    </location>
</feature>
<dbReference type="SMART" id="SM00248">
    <property type="entry name" value="ANK"/>
    <property type="match status" value="9"/>
</dbReference>
<dbReference type="Pfam" id="PF14420">
    <property type="entry name" value="Clr5"/>
    <property type="match status" value="1"/>
</dbReference>
<dbReference type="AlphaFoldDB" id="A0AA38VR13"/>
<accession>A0AA38VR13</accession>
<reference evidence="5" key="1">
    <citation type="submission" date="2022-07" db="EMBL/GenBank/DDBJ databases">
        <title>Fungi with potential for degradation of polypropylene.</title>
        <authorList>
            <person name="Gostincar C."/>
        </authorList>
    </citation>
    <scope>NUCLEOTIDE SEQUENCE</scope>
    <source>
        <strain evidence="5">EXF-13308</strain>
    </source>
</reference>
<gene>
    <name evidence="5" type="ORF">NKR23_g5317</name>
</gene>
<evidence type="ECO:0000313" key="5">
    <source>
        <dbReference type="EMBL" id="KAJ9145422.1"/>
    </source>
</evidence>
<dbReference type="InterPro" id="IPR025676">
    <property type="entry name" value="Clr5_dom"/>
</dbReference>
<feature type="repeat" description="ANK" evidence="3">
    <location>
        <begin position="360"/>
        <end position="392"/>
    </location>
</feature>
<dbReference type="EMBL" id="JANBVO010000014">
    <property type="protein sequence ID" value="KAJ9145422.1"/>
    <property type="molecule type" value="Genomic_DNA"/>
</dbReference>
<evidence type="ECO:0000256" key="1">
    <source>
        <dbReference type="ARBA" id="ARBA00022737"/>
    </source>
</evidence>
<dbReference type="PANTHER" id="PTHR24198">
    <property type="entry name" value="ANKYRIN REPEAT AND PROTEIN KINASE DOMAIN-CONTAINING PROTEIN"/>
    <property type="match status" value="1"/>
</dbReference>
<proteinExistence type="predicted"/>
<dbReference type="PANTHER" id="PTHR24198:SF165">
    <property type="entry name" value="ANKYRIN REPEAT-CONTAINING PROTEIN-RELATED"/>
    <property type="match status" value="1"/>
</dbReference>
<evidence type="ECO:0000256" key="3">
    <source>
        <dbReference type="PROSITE-ProRule" id="PRU00023"/>
    </source>
</evidence>